<dbReference type="Pfam" id="PF00459">
    <property type="entry name" value="Inositol_P"/>
    <property type="match status" value="1"/>
</dbReference>
<dbReference type="InterPro" id="IPR033942">
    <property type="entry name" value="IMPase"/>
</dbReference>
<evidence type="ECO:0000256" key="4">
    <source>
        <dbReference type="ARBA" id="ARBA00022723"/>
    </source>
</evidence>
<dbReference type="CDD" id="cd01639">
    <property type="entry name" value="IMPase"/>
    <property type="match status" value="1"/>
</dbReference>
<feature type="binding site" evidence="8">
    <location>
        <position position="86"/>
    </location>
    <ligand>
        <name>Mg(2+)</name>
        <dbReference type="ChEBI" id="CHEBI:18420"/>
        <label>1</label>
        <note>catalytic</note>
    </ligand>
</feature>
<evidence type="ECO:0000256" key="5">
    <source>
        <dbReference type="ARBA" id="ARBA00022801"/>
    </source>
</evidence>
<dbReference type="InterPro" id="IPR000760">
    <property type="entry name" value="Inositol_monophosphatase-like"/>
</dbReference>
<sequence>MSLPPILNRALKSAYDGANEIIHFSKRIDNVKVINKGINDVTTNIEPFIEEKVFESLKKYYPEFDFFGEESGIDGIEKSDSYWLLDPLDGTRNFIHQYPHYSLSLACVCEGKVVCAVIIDPVRNEVFCAGKDTGALLNNRRIRASKKEGLSNALLSNSSHFNKKHSYKYELLKTFGELNKYNISIRKSGCVSLDLVYVAAGRLDGFWGNGLEKWDRFGGLFIGQAAGCLTTSFDGVPDNFDSDHIIVSTPKCFKDLSKCVVSGFQSIE</sequence>
<evidence type="ECO:0000256" key="9">
    <source>
        <dbReference type="RuleBase" id="RU364068"/>
    </source>
</evidence>
<feature type="binding site" evidence="8">
    <location>
        <position position="89"/>
    </location>
    <ligand>
        <name>Mg(2+)</name>
        <dbReference type="ChEBI" id="CHEBI:18420"/>
        <label>1</label>
        <note>catalytic</note>
    </ligand>
</feature>
<dbReference type="EC" id="3.1.3.25" evidence="9"/>
<keyword evidence="6" id="KW-0804">Transcription</keyword>
<dbReference type="Proteomes" id="UP001056381">
    <property type="component" value="Chromosome"/>
</dbReference>
<dbReference type="PANTHER" id="PTHR20854">
    <property type="entry name" value="INOSITOL MONOPHOSPHATASE"/>
    <property type="match status" value="1"/>
</dbReference>
<comment type="catalytic activity">
    <reaction evidence="1 9">
        <text>a myo-inositol phosphate + H2O = myo-inositol + phosphate</text>
        <dbReference type="Rhea" id="RHEA:24056"/>
        <dbReference type="ChEBI" id="CHEBI:15377"/>
        <dbReference type="ChEBI" id="CHEBI:17268"/>
        <dbReference type="ChEBI" id="CHEBI:43474"/>
        <dbReference type="ChEBI" id="CHEBI:84139"/>
        <dbReference type="EC" id="3.1.3.25"/>
    </reaction>
</comment>
<dbReference type="PANTHER" id="PTHR20854:SF4">
    <property type="entry name" value="INOSITOL-1-MONOPHOSPHATASE-RELATED"/>
    <property type="match status" value="1"/>
</dbReference>
<dbReference type="SUPFAM" id="SSF56655">
    <property type="entry name" value="Carbohydrate phosphatase"/>
    <property type="match status" value="1"/>
</dbReference>
<protein>
    <recommendedName>
        <fullName evidence="9">Inositol-1-monophosphatase</fullName>
        <ecNumber evidence="9">3.1.3.25</ecNumber>
    </recommendedName>
</protein>
<dbReference type="Gene3D" id="3.30.540.10">
    <property type="entry name" value="Fructose-1,6-Bisphosphatase, subunit A, domain 1"/>
    <property type="match status" value="1"/>
</dbReference>
<dbReference type="GO" id="GO:0006020">
    <property type="term" value="P:inositol metabolic process"/>
    <property type="evidence" value="ECO:0007669"/>
    <property type="project" value="TreeGrafter"/>
</dbReference>
<keyword evidence="4 8" id="KW-0479">Metal-binding</keyword>
<dbReference type="GO" id="GO:0008934">
    <property type="term" value="F:inositol monophosphate 1-phosphatase activity"/>
    <property type="evidence" value="ECO:0007669"/>
    <property type="project" value="InterPro"/>
</dbReference>
<dbReference type="PRINTS" id="PR01959">
    <property type="entry name" value="SBIMPHPHTASE"/>
</dbReference>
<reference evidence="10" key="1">
    <citation type="submission" date="2022-05" db="EMBL/GenBank/DDBJ databases">
        <title>Single-amplified genomics reveal most streamlined microbe among free-living bacteria.</title>
        <authorList>
            <person name="Roda-Garcia J."/>
            <person name="Haro-Moreno J.M."/>
            <person name="Rodriguez-Valera F."/>
            <person name="Almagro-Moreno S."/>
            <person name="Lopez-Perez M."/>
        </authorList>
    </citation>
    <scope>NUCLEOTIDE SEQUENCE</scope>
    <source>
        <strain evidence="10">TMED112-D2-2</strain>
    </source>
</reference>
<dbReference type="PROSITE" id="PS00629">
    <property type="entry name" value="IMP_1"/>
    <property type="match status" value="1"/>
</dbReference>
<dbReference type="GO" id="GO:0031564">
    <property type="term" value="P:transcription antitermination"/>
    <property type="evidence" value="ECO:0007669"/>
    <property type="project" value="UniProtKB-KW"/>
</dbReference>
<feature type="binding site" evidence="8">
    <location>
        <position position="88"/>
    </location>
    <ligand>
        <name>Mg(2+)</name>
        <dbReference type="ChEBI" id="CHEBI:18420"/>
        <label>1</label>
        <note>catalytic</note>
    </ligand>
</feature>
<dbReference type="GO" id="GO:0046872">
    <property type="term" value="F:metal ion binding"/>
    <property type="evidence" value="ECO:0007669"/>
    <property type="project" value="UniProtKB-KW"/>
</dbReference>
<evidence type="ECO:0000256" key="8">
    <source>
        <dbReference type="PIRSR" id="PIRSR600760-2"/>
    </source>
</evidence>
<evidence type="ECO:0000313" key="11">
    <source>
        <dbReference type="Proteomes" id="UP001056381"/>
    </source>
</evidence>
<name>A0A9Q8TXG5_9GAMM</name>
<dbReference type="PRINTS" id="PR00377">
    <property type="entry name" value="IMPHPHTASES"/>
</dbReference>
<feature type="binding site" evidence="8">
    <location>
        <position position="69"/>
    </location>
    <ligand>
        <name>Mg(2+)</name>
        <dbReference type="ChEBI" id="CHEBI:18420"/>
        <label>1</label>
        <note>catalytic</note>
    </ligand>
</feature>
<keyword evidence="6" id="KW-0889">Transcription antitermination</keyword>
<dbReference type="InterPro" id="IPR020583">
    <property type="entry name" value="Inositol_monoP_metal-BS"/>
</dbReference>
<keyword evidence="11" id="KW-1185">Reference proteome</keyword>
<keyword evidence="5 9" id="KW-0378">Hydrolase</keyword>
<evidence type="ECO:0000256" key="6">
    <source>
        <dbReference type="ARBA" id="ARBA00022814"/>
    </source>
</evidence>
<dbReference type="GO" id="GO:0007165">
    <property type="term" value="P:signal transduction"/>
    <property type="evidence" value="ECO:0007669"/>
    <property type="project" value="TreeGrafter"/>
</dbReference>
<dbReference type="InterPro" id="IPR022337">
    <property type="entry name" value="Inositol_monophosphatase_SuhB"/>
</dbReference>
<keyword evidence="6" id="KW-0805">Transcription regulation</keyword>
<comment type="similarity">
    <text evidence="3 9">Belongs to the inositol monophosphatase superfamily.</text>
</comment>
<gene>
    <name evidence="10" type="ORF">M9B40_02970</name>
</gene>
<evidence type="ECO:0000313" key="10">
    <source>
        <dbReference type="EMBL" id="URQ62708.1"/>
    </source>
</evidence>
<accession>A0A9Q8TXG5</accession>
<comment type="cofactor">
    <cofactor evidence="2 8 9">
        <name>Mg(2+)</name>
        <dbReference type="ChEBI" id="CHEBI:18420"/>
    </cofactor>
</comment>
<evidence type="ECO:0000256" key="1">
    <source>
        <dbReference type="ARBA" id="ARBA00001033"/>
    </source>
</evidence>
<dbReference type="AlphaFoldDB" id="A0A9Q8TXG5"/>
<evidence type="ECO:0000256" key="7">
    <source>
        <dbReference type="ARBA" id="ARBA00022842"/>
    </source>
</evidence>
<evidence type="ECO:0000256" key="3">
    <source>
        <dbReference type="ARBA" id="ARBA00009759"/>
    </source>
</evidence>
<organism evidence="10 11">
    <name type="scientific">SAR86 cluster bacterium</name>
    <dbReference type="NCBI Taxonomy" id="2030880"/>
    <lineage>
        <taxon>Bacteria</taxon>
        <taxon>Pseudomonadati</taxon>
        <taxon>Pseudomonadota</taxon>
        <taxon>Gammaproteobacteria</taxon>
        <taxon>SAR86 cluster</taxon>
    </lineage>
</organism>
<dbReference type="Gene3D" id="3.40.190.80">
    <property type="match status" value="1"/>
</dbReference>
<keyword evidence="7 8" id="KW-0460">Magnesium</keyword>
<evidence type="ECO:0000256" key="2">
    <source>
        <dbReference type="ARBA" id="ARBA00001946"/>
    </source>
</evidence>
<dbReference type="EMBL" id="CP097966">
    <property type="protein sequence ID" value="URQ62708.1"/>
    <property type="molecule type" value="Genomic_DNA"/>
</dbReference>
<feature type="binding site" evidence="8">
    <location>
        <position position="215"/>
    </location>
    <ligand>
        <name>Mg(2+)</name>
        <dbReference type="ChEBI" id="CHEBI:18420"/>
        <label>1</label>
        <note>catalytic</note>
    </ligand>
</feature>
<proteinExistence type="inferred from homology"/>